<dbReference type="PANTHER" id="PTHR30619">
    <property type="entry name" value="DNA INTERNALIZATION/COMPETENCE PROTEIN COMEC/REC2"/>
    <property type="match status" value="1"/>
</dbReference>
<feature type="transmembrane region" description="Helical" evidence="6">
    <location>
        <begin position="392"/>
        <end position="418"/>
    </location>
</feature>
<evidence type="ECO:0000256" key="2">
    <source>
        <dbReference type="ARBA" id="ARBA00022475"/>
    </source>
</evidence>
<feature type="transmembrane region" description="Helical" evidence="6">
    <location>
        <begin position="60"/>
        <end position="80"/>
    </location>
</feature>
<comment type="caution">
    <text evidence="8">The sequence shown here is derived from an EMBL/GenBank/DDBJ whole genome shotgun (WGS) entry which is preliminary data.</text>
</comment>
<keyword evidence="5 6" id="KW-0472">Membrane</keyword>
<dbReference type="NCBIfam" id="TIGR00360">
    <property type="entry name" value="ComEC_N-term"/>
    <property type="match status" value="1"/>
</dbReference>
<feature type="transmembrane region" description="Helical" evidence="6">
    <location>
        <begin position="265"/>
        <end position="283"/>
    </location>
</feature>
<dbReference type="Proteomes" id="UP000284557">
    <property type="component" value="Unassembled WGS sequence"/>
</dbReference>
<gene>
    <name evidence="8" type="ORF">D2E76_10485</name>
</gene>
<evidence type="ECO:0000256" key="1">
    <source>
        <dbReference type="ARBA" id="ARBA00004651"/>
    </source>
</evidence>
<feature type="transmembrane region" description="Helical" evidence="6">
    <location>
        <begin position="335"/>
        <end position="353"/>
    </location>
</feature>
<feature type="transmembrane region" description="Helical" evidence="6">
    <location>
        <begin position="238"/>
        <end position="258"/>
    </location>
</feature>
<evidence type="ECO:0000259" key="7">
    <source>
        <dbReference type="Pfam" id="PF03772"/>
    </source>
</evidence>
<keyword evidence="3 6" id="KW-0812">Transmembrane</keyword>
<dbReference type="RefSeq" id="WP_100463321.1">
    <property type="nucleotide sequence ID" value="NZ_CP029076.1"/>
</dbReference>
<feature type="transmembrane region" description="Helical" evidence="6">
    <location>
        <begin position="485"/>
        <end position="504"/>
    </location>
</feature>
<dbReference type="PANTHER" id="PTHR30619:SF1">
    <property type="entry name" value="RECOMBINATION PROTEIN 2"/>
    <property type="match status" value="1"/>
</dbReference>
<dbReference type="Pfam" id="PF03772">
    <property type="entry name" value="Competence"/>
    <property type="match status" value="1"/>
</dbReference>
<protein>
    <submittedName>
        <fullName evidence="8">ComEC/Rec2 family competence protein</fullName>
    </submittedName>
</protein>
<accession>A0ABD7HQE3</accession>
<evidence type="ECO:0000256" key="3">
    <source>
        <dbReference type="ARBA" id="ARBA00022692"/>
    </source>
</evidence>
<reference evidence="8 9" key="1">
    <citation type="submission" date="2018-08" db="EMBL/GenBank/DDBJ databases">
        <title>Linezolid Resistance in Mycobacterium abscessus: MIC Distribution and Comprehensive Investigation of Resistance Mechanisms.</title>
        <authorList>
            <person name="Ye M."/>
            <person name="Xu L."/>
            <person name="Zou Y."/>
            <person name="Li B."/>
            <person name="Guo Q."/>
            <person name="Zhang Y."/>
            <person name="Zhan M."/>
            <person name="Xu B."/>
            <person name="Yu F."/>
            <person name="Zhang Z."/>
            <person name="Chu H."/>
        </authorList>
    </citation>
    <scope>NUCLEOTIDE SEQUENCE [LARGE SCALE GENOMIC DNA]</scope>
    <source>
        <strain evidence="8 9">G143</strain>
    </source>
</reference>
<dbReference type="EMBL" id="QXBN01000006">
    <property type="protein sequence ID" value="RIT40214.1"/>
    <property type="molecule type" value="Genomic_DNA"/>
</dbReference>
<evidence type="ECO:0000256" key="5">
    <source>
        <dbReference type="ARBA" id="ARBA00023136"/>
    </source>
</evidence>
<evidence type="ECO:0000313" key="8">
    <source>
        <dbReference type="EMBL" id="RIT40214.1"/>
    </source>
</evidence>
<evidence type="ECO:0000256" key="4">
    <source>
        <dbReference type="ARBA" id="ARBA00022989"/>
    </source>
</evidence>
<dbReference type="AlphaFoldDB" id="A0ABD7HQE3"/>
<feature type="transmembrane region" description="Helical" evidence="6">
    <location>
        <begin position="20"/>
        <end position="48"/>
    </location>
</feature>
<evidence type="ECO:0000256" key="6">
    <source>
        <dbReference type="SAM" id="Phobius"/>
    </source>
</evidence>
<evidence type="ECO:0000313" key="9">
    <source>
        <dbReference type="Proteomes" id="UP000284557"/>
    </source>
</evidence>
<comment type="subcellular location">
    <subcellularLocation>
        <location evidence="1">Cell membrane</location>
        <topology evidence="1">Multi-pass membrane protein</topology>
    </subcellularLocation>
</comment>
<keyword evidence="4 6" id="KW-1133">Transmembrane helix</keyword>
<dbReference type="InterPro" id="IPR052159">
    <property type="entry name" value="Competence_DNA_uptake"/>
</dbReference>
<proteinExistence type="predicted"/>
<feature type="transmembrane region" description="Helical" evidence="6">
    <location>
        <begin position="289"/>
        <end position="306"/>
    </location>
</feature>
<keyword evidence="2" id="KW-1003">Cell membrane</keyword>
<feature type="domain" description="ComEC/Rec2-related protein" evidence="7">
    <location>
        <begin position="217"/>
        <end position="480"/>
    </location>
</feature>
<feature type="transmembrane region" description="Helical" evidence="6">
    <location>
        <begin position="365"/>
        <end position="386"/>
    </location>
</feature>
<feature type="transmembrane region" description="Helical" evidence="6">
    <location>
        <begin position="453"/>
        <end position="478"/>
    </location>
</feature>
<sequence>MTSAGADEPVPDLRLVPPALAAWAATATGILWPTGYFTAAVLGIGAIWVRLSRRRWNGPVAAAVASILIAGMGFSVAAAIRHHGVQNHPLRSRVGQIVTAQLRVTDDPRSVTGGRAMVRADLVGLGDPVQGMTGAVLVFGSSSLLGRVAVGDTVRARAAVARPGRRDLTVATLTMVAEPSIFGHSPIHGVANGIRDRFVDVSRNALPAGEAALLPGLVLGDTSALDAQTVAMFRTSGLTHLMAVSGANVSIVCGAVLLLGRLIGLRTSVVLAGLVLVGFVILVRPSPSVLRAAVMGAIGLLGVLTARRRQAIPALAATILVLLAVSPGLAVDIGFALSVVATAALVVLAPRWSMRLTARGWPKPLADALCVAVAAQLVTAPVIAAISGSVSMASIAANVLAGLVIVPITVLGTAAAALTVVSPQVAGLLARFCGPELWWLLRVADYASAGGTTAIPVPAGVLGFAVVAVLLGIAVWLWRRRWFRGLVWTGVLCALALMISARVMS</sequence>
<name>A0ABD7HQE3_9MYCO</name>
<dbReference type="GO" id="GO:0005886">
    <property type="term" value="C:plasma membrane"/>
    <property type="evidence" value="ECO:0007669"/>
    <property type="project" value="UniProtKB-SubCell"/>
</dbReference>
<organism evidence="8 9">
    <name type="scientific">Mycobacteroides abscessus</name>
    <dbReference type="NCBI Taxonomy" id="36809"/>
    <lineage>
        <taxon>Bacteria</taxon>
        <taxon>Bacillati</taxon>
        <taxon>Actinomycetota</taxon>
        <taxon>Actinomycetes</taxon>
        <taxon>Mycobacteriales</taxon>
        <taxon>Mycobacteriaceae</taxon>
        <taxon>Mycobacteroides</taxon>
    </lineage>
</organism>
<dbReference type="InterPro" id="IPR004477">
    <property type="entry name" value="ComEC_N"/>
</dbReference>